<protein>
    <submittedName>
        <fullName evidence="3">Uncharacterized protein</fullName>
    </submittedName>
</protein>
<dbReference type="EMBL" id="WCTJ01000018">
    <property type="protein sequence ID" value="KAB4252619.1"/>
    <property type="molecule type" value="Genomic_DNA"/>
</dbReference>
<feature type="region of interest" description="Disordered" evidence="1">
    <location>
        <begin position="118"/>
        <end position="137"/>
    </location>
</feature>
<sequence length="137" mass="15456">MDSEKQLNIFIKTQYEISFSYNLCTSSYGIKLGYWGIWFGAAGILASALFIYLAINSNVPDYLPMLIQMDSLNDKRGTQIDSLIKAGQNRTNGQIDSVKKQLDNIQIQSEKQLKAIESLKQKEDKQSQQNSEHSSAN</sequence>
<organism evidence="3 4">
    <name type="scientific">Bacteroides uniformis</name>
    <dbReference type="NCBI Taxonomy" id="820"/>
    <lineage>
        <taxon>Bacteria</taxon>
        <taxon>Pseudomonadati</taxon>
        <taxon>Bacteroidota</taxon>
        <taxon>Bacteroidia</taxon>
        <taxon>Bacteroidales</taxon>
        <taxon>Bacteroidaceae</taxon>
        <taxon>Bacteroides</taxon>
    </lineage>
</organism>
<feature type="transmembrane region" description="Helical" evidence="2">
    <location>
        <begin position="35"/>
        <end position="55"/>
    </location>
</feature>
<feature type="compositionally biased region" description="Polar residues" evidence="1">
    <location>
        <begin position="127"/>
        <end position="137"/>
    </location>
</feature>
<accession>A0A6I0LXJ5</accession>
<dbReference type="RefSeq" id="WP_151881716.1">
    <property type="nucleotide sequence ID" value="NZ_WCTH01000041.1"/>
</dbReference>
<evidence type="ECO:0000256" key="2">
    <source>
        <dbReference type="SAM" id="Phobius"/>
    </source>
</evidence>
<reference evidence="3 4" key="1">
    <citation type="journal article" date="2019" name="Nat. Med.">
        <title>A library of human gut bacterial isolates paired with longitudinal multiomics data enables mechanistic microbiome research.</title>
        <authorList>
            <person name="Poyet M."/>
            <person name="Groussin M."/>
            <person name="Gibbons S.M."/>
            <person name="Avila-Pacheco J."/>
            <person name="Jiang X."/>
            <person name="Kearney S.M."/>
            <person name="Perrotta A.R."/>
            <person name="Berdy B."/>
            <person name="Zhao S."/>
            <person name="Lieberman T.D."/>
            <person name="Swanson P.K."/>
            <person name="Smith M."/>
            <person name="Roesemann S."/>
            <person name="Alexander J.E."/>
            <person name="Rich S.A."/>
            <person name="Livny J."/>
            <person name="Vlamakis H."/>
            <person name="Clish C."/>
            <person name="Bullock K."/>
            <person name="Deik A."/>
            <person name="Scott J."/>
            <person name="Pierce K.A."/>
            <person name="Xavier R.J."/>
            <person name="Alm E.J."/>
        </authorList>
    </citation>
    <scope>NUCLEOTIDE SEQUENCE [LARGE SCALE GENOMIC DNA]</scope>
    <source>
        <strain evidence="3 4">BIOML-A3</strain>
    </source>
</reference>
<evidence type="ECO:0000256" key="1">
    <source>
        <dbReference type="SAM" id="MobiDB-lite"/>
    </source>
</evidence>
<evidence type="ECO:0000313" key="4">
    <source>
        <dbReference type="Proteomes" id="UP000487989"/>
    </source>
</evidence>
<comment type="caution">
    <text evidence="3">The sequence shown here is derived from an EMBL/GenBank/DDBJ whole genome shotgun (WGS) entry which is preliminary data.</text>
</comment>
<dbReference type="AlphaFoldDB" id="A0A6I0LXJ5"/>
<gene>
    <name evidence="3" type="ORF">GAP48_12090</name>
</gene>
<evidence type="ECO:0000313" key="3">
    <source>
        <dbReference type="EMBL" id="KAB4252619.1"/>
    </source>
</evidence>
<keyword evidence="2" id="KW-0812">Transmembrane</keyword>
<dbReference type="Proteomes" id="UP000487989">
    <property type="component" value="Unassembled WGS sequence"/>
</dbReference>
<proteinExistence type="predicted"/>
<keyword evidence="2" id="KW-0472">Membrane</keyword>
<keyword evidence="2" id="KW-1133">Transmembrane helix</keyword>
<name>A0A6I0LXJ5_BACUN</name>